<dbReference type="InterPro" id="IPR029052">
    <property type="entry name" value="Metallo-depent_PP-like"/>
</dbReference>
<protein>
    <recommendedName>
        <fullName evidence="5">Calcineurin-like phosphoesterase domain-containing protein</fullName>
    </recommendedName>
</protein>
<name>A0AA90ZK98_9BACT</name>
<dbReference type="AlphaFoldDB" id="A0AA90ZK98"/>
<dbReference type="Proteomes" id="UP000442105">
    <property type="component" value="Unassembled WGS sequence"/>
</dbReference>
<keyword evidence="3" id="KW-0408">Iron</keyword>
<dbReference type="RefSeq" id="WP_153127666.1">
    <property type="nucleotide sequence ID" value="NZ_VZCW01000032.1"/>
</dbReference>
<sequence length="419" mass="48601">MVRILIISDIHLWSLPGEHDQYYPIRRKMLDDISDYTEAMGCINHIFISGDIANKGDKAEYEKARSFIRELCFRCQCPEHEVYVVPGNHDKNFNAPHCGIRHLIHAGLSNDTTDADTFLCDILQNDIESANLLYAPFKEYHTFASTFDSIEPLMAKCLDEKDKKYDSLTHKMYVKYPLSQIGEYQINLYGINSALISDWYDIDDNNKGHKLFVPKLAYNIDAPIEGSINILMMHHPLSRIKKGAEIQEVLDRKFQIQIFGHLHKPASDDNNAVHILSGAFQPPVDGDKSEYFSVYNILELEKRESDSLNVQLYVEKYNKDTFEHLDQESKIFKVKLKKRHPNRWLTKKEGVKMETLNLPDGVTLREVRFTFLQSPKVVKIMKDFGIYDSNMSLSANSVHFLKTMEETNRLSELWKKLKE</sequence>
<dbReference type="InterPro" id="IPR050884">
    <property type="entry name" value="CNP_phosphodiesterase-III"/>
</dbReference>
<evidence type="ECO:0000256" key="1">
    <source>
        <dbReference type="ARBA" id="ARBA00022723"/>
    </source>
</evidence>
<dbReference type="SUPFAM" id="SSF56300">
    <property type="entry name" value="Metallo-dependent phosphatases"/>
    <property type="match status" value="1"/>
</dbReference>
<dbReference type="PANTHER" id="PTHR42988:SF2">
    <property type="entry name" value="CYCLIC NUCLEOTIDE PHOSPHODIESTERASE CBUA0032-RELATED"/>
    <property type="match status" value="1"/>
</dbReference>
<evidence type="ECO:0000256" key="3">
    <source>
        <dbReference type="ARBA" id="ARBA00023004"/>
    </source>
</evidence>
<reference evidence="7" key="1">
    <citation type="submission" date="2019-09" db="EMBL/GenBank/DDBJ databases">
        <title>Distinct polysaccharide growth profiles of human intestinal Prevotella copri isolates.</title>
        <authorList>
            <person name="Fehlner-Peach H."/>
            <person name="Magnabosco C."/>
            <person name="Raghavan V."/>
            <person name="Scher J.U."/>
            <person name="Tett A."/>
            <person name="Cox L.M."/>
            <person name="Gottsegen C."/>
            <person name="Watters A."/>
            <person name="Wiltshire- Gordon J.D."/>
            <person name="Segata N."/>
            <person name="Bonneau R."/>
            <person name="Littman D.R."/>
        </authorList>
    </citation>
    <scope>NUCLEOTIDE SEQUENCE [LARGE SCALE GENOMIC DNA]</scope>
    <source>
        <strain evidence="7">iAQ1179</strain>
    </source>
</reference>
<dbReference type="InterPro" id="IPR004843">
    <property type="entry name" value="Calcineurin-like_PHP"/>
</dbReference>
<comment type="similarity">
    <text evidence="4">Belongs to the cyclic nucleotide phosphodiesterase class-III family.</text>
</comment>
<gene>
    <name evidence="6" type="ORF">F7D95_01235</name>
</gene>
<keyword evidence="1" id="KW-0479">Metal-binding</keyword>
<feature type="domain" description="Calcineurin-like phosphoesterase" evidence="5">
    <location>
        <begin position="3"/>
        <end position="265"/>
    </location>
</feature>
<accession>A0AA90ZK98</accession>
<proteinExistence type="inferred from homology"/>
<dbReference type="PANTHER" id="PTHR42988">
    <property type="entry name" value="PHOSPHOHYDROLASE"/>
    <property type="match status" value="1"/>
</dbReference>
<dbReference type="Gene3D" id="3.60.21.10">
    <property type="match status" value="1"/>
</dbReference>
<evidence type="ECO:0000256" key="2">
    <source>
        <dbReference type="ARBA" id="ARBA00022801"/>
    </source>
</evidence>
<comment type="caution">
    <text evidence="6">The sequence shown here is derived from an EMBL/GenBank/DDBJ whole genome shotgun (WGS) entry which is preliminary data.</text>
</comment>
<evidence type="ECO:0000256" key="4">
    <source>
        <dbReference type="ARBA" id="ARBA00025742"/>
    </source>
</evidence>
<evidence type="ECO:0000313" key="6">
    <source>
        <dbReference type="EMBL" id="MQN11463.1"/>
    </source>
</evidence>
<evidence type="ECO:0000259" key="5">
    <source>
        <dbReference type="Pfam" id="PF00149"/>
    </source>
</evidence>
<keyword evidence="2" id="KW-0378">Hydrolase</keyword>
<evidence type="ECO:0000313" key="7">
    <source>
        <dbReference type="Proteomes" id="UP000442105"/>
    </source>
</evidence>
<dbReference type="GO" id="GO:0046872">
    <property type="term" value="F:metal ion binding"/>
    <property type="evidence" value="ECO:0007669"/>
    <property type="project" value="UniProtKB-KW"/>
</dbReference>
<dbReference type="EMBL" id="VZCW01000032">
    <property type="protein sequence ID" value="MQN11463.1"/>
    <property type="molecule type" value="Genomic_DNA"/>
</dbReference>
<organism evidence="6 7">
    <name type="scientific">Segatella copri</name>
    <dbReference type="NCBI Taxonomy" id="165179"/>
    <lineage>
        <taxon>Bacteria</taxon>
        <taxon>Pseudomonadati</taxon>
        <taxon>Bacteroidota</taxon>
        <taxon>Bacteroidia</taxon>
        <taxon>Bacteroidales</taxon>
        <taxon>Prevotellaceae</taxon>
        <taxon>Segatella</taxon>
    </lineage>
</organism>
<dbReference type="Pfam" id="PF00149">
    <property type="entry name" value="Metallophos"/>
    <property type="match status" value="1"/>
</dbReference>
<dbReference type="GO" id="GO:0016787">
    <property type="term" value="F:hydrolase activity"/>
    <property type="evidence" value="ECO:0007669"/>
    <property type="project" value="UniProtKB-KW"/>
</dbReference>